<comment type="caution">
    <text evidence="2">The sequence shown here is derived from an EMBL/GenBank/DDBJ whole genome shotgun (WGS) entry which is preliminary data.</text>
</comment>
<evidence type="ECO:0000313" key="2">
    <source>
        <dbReference type="EMBL" id="KAA1134283.1"/>
    </source>
</evidence>
<dbReference type="Pfam" id="PF17667">
    <property type="entry name" value="Pkinase_fungal"/>
    <property type="match status" value="1"/>
</dbReference>
<accession>A0A5B0SAW2</accession>
<gene>
    <name evidence="2" type="ORF">PGTUg99_034580</name>
</gene>
<sequence>MRCNRLLGRISPLQSPLGRAATGFTGSGGIHPWAPGRFLHIEQAVSIVGRKFLLIDQVQGALAPWYSSLSGKRDLAGPLSPLIELVIIHKAKFLPNKLVRLKHFTNLPAEESESLQDQFTLLGINTGDDFFGHDKNEIKKNLATLLVESFRQNMVISISFHRAPAIERMDGHLHQQPIQHPLKPAVIRAELCEEWHYIRPREFLQLPSRTTIITPIPSRSCQIMYIELDPLLQPYESRIQETYMEELKDTTAVSVLNWITPLLEHISADLEGTARQPSRGHVLVPAKLKKEESDAPKAARDLAKYVYEIFNAQPTRSYVVGFTLCGLSMRLWKFDGSGAIGSEALDLKESVEKFKRLLSLIIIFLTSNRYKSAPRPILKDSR</sequence>
<name>A0A5B0SAW2_PUCGR</name>
<dbReference type="AlphaFoldDB" id="A0A5B0SAW2"/>
<dbReference type="Proteomes" id="UP000325313">
    <property type="component" value="Unassembled WGS sequence"/>
</dbReference>
<dbReference type="InterPro" id="IPR040976">
    <property type="entry name" value="Pkinase_fungal"/>
</dbReference>
<protein>
    <recommendedName>
        <fullName evidence="1">Fungal-type protein kinase domain-containing protein</fullName>
    </recommendedName>
</protein>
<evidence type="ECO:0000259" key="1">
    <source>
        <dbReference type="Pfam" id="PF17667"/>
    </source>
</evidence>
<feature type="domain" description="Fungal-type protein kinase" evidence="1">
    <location>
        <begin position="274"/>
        <end position="362"/>
    </location>
</feature>
<evidence type="ECO:0000313" key="3">
    <source>
        <dbReference type="Proteomes" id="UP000325313"/>
    </source>
</evidence>
<reference evidence="2 3" key="1">
    <citation type="submission" date="2019-05" db="EMBL/GenBank/DDBJ databases">
        <title>Emergence of the Ug99 lineage of the wheat stem rust pathogen through somatic hybridization.</title>
        <authorList>
            <person name="Li F."/>
            <person name="Upadhyaya N.M."/>
            <person name="Sperschneider J."/>
            <person name="Matny O."/>
            <person name="Nguyen-Phuc H."/>
            <person name="Mago R."/>
            <person name="Raley C."/>
            <person name="Miller M.E."/>
            <person name="Silverstein K.A.T."/>
            <person name="Henningsen E."/>
            <person name="Hirsch C.D."/>
            <person name="Visser B."/>
            <person name="Pretorius Z.A."/>
            <person name="Steffenson B.J."/>
            <person name="Schwessinger B."/>
            <person name="Dodds P.N."/>
            <person name="Figueroa M."/>
        </authorList>
    </citation>
    <scope>NUCLEOTIDE SEQUENCE [LARGE SCALE GENOMIC DNA]</scope>
    <source>
        <strain evidence="2 3">Ug99</strain>
    </source>
</reference>
<dbReference type="PANTHER" id="PTHR38248:SF2">
    <property type="entry name" value="FUNK1 11"/>
    <property type="match status" value="1"/>
</dbReference>
<dbReference type="EMBL" id="VDEP01000069">
    <property type="protein sequence ID" value="KAA1134283.1"/>
    <property type="molecule type" value="Genomic_DNA"/>
</dbReference>
<dbReference type="PANTHER" id="PTHR38248">
    <property type="entry name" value="FUNK1 6"/>
    <property type="match status" value="1"/>
</dbReference>
<proteinExistence type="predicted"/>
<organism evidence="2 3">
    <name type="scientific">Puccinia graminis f. sp. tritici</name>
    <dbReference type="NCBI Taxonomy" id="56615"/>
    <lineage>
        <taxon>Eukaryota</taxon>
        <taxon>Fungi</taxon>
        <taxon>Dikarya</taxon>
        <taxon>Basidiomycota</taxon>
        <taxon>Pucciniomycotina</taxon>
        <taxon>Pucciniomycetes</taxon>
        <taxon>Pucciniales</taxon>
        <taxon>Pucciniaceae</taxon>
        <taxon>Puccinia</taxon>
    </lineage>
</organism>